<comment type="caution">
    <text evidence="1">The sequence shown here is derived from an EMBL/GenBank/DDBJ whole genome shotgun (WGS) entry which is preliminary data.</text>
</comment>
<reference evidence="1 2" key="1">
    <citation type="submission" date="2023-01" db="EMBL/GenBank/DDBJ databases">
        <title>Analysis of 21 Apiospora genomes using comparative genomics revels a genus with tremendous synthesis potential of carbohydrate active enzymes and secondary metabolites.</title>
        <authorList>
            <person name="Sorensen T."/>
        </authorList>
    </citation>
    <scope>NUCLEOTIDE SEQUENCE [LARGE SCALE GENOMIC DNA]</scope>
    <source>
        <strain evidence="1 2">CBS 33761</strain>
    </source>
</reference>
<evidence type="ECO:0008006" key="3">
    <source>
        <dbReference type="Google" id="ProtNLM"/>
    </source>
</evidence>
<gene>
    <name evidence="1" type="ORF">PG993_000021</name>
</gene>
<keyword evidence="2" id="KW-1185">Reference proteome</keyword>
<accession>A0ABR1U7D4</accession>
<sequence>MSSEQSFPQFSRLPAELQLQILSHHLDNSLGRHHYFKRVLYNVSGGLTRRNYFTRTYQCIDAATKAEISNDATNAGPDLTDCIYTNDGLASERIPLGSSFDRQGPVSFSHIWAQFATDVFTFEYRDPNRTPGHWFWRIQKLALSINSSSLAWGYVLTDFDKEMLRRTRALQTIYVVANSSIGPDEPIPCSCEKTESEAGAVPRRIHLDGFIAPEDYPLKPQLECPEGRVRYGTRHTTLDRAKGLKDELEDVFRGRSGDQSVDILVVFSPQQTVRIPRWTGHTTFRA</sequence>
<dbReference type="EMBL" id="JAQQWK010000001">
    <property type="protein sequence ID" value="KAK8054794.1"/>
    <property type="molecule type" value="Genomic_DNA"/>
</dbReference>
<name>A0ABR1U7D4_9PEZI</name>
<organism evidence="1 2">
    <name type="scientific">Apiospora rasikravindrae</name>
    <dbReference type="NCBI Taxonomy" id="990691"/>
    <lineage>
        <taxon>Eukaryota</taxon>
        <taxon>Fungi</taxon>
        <taxon>Dikarya</taxon>
        <taxon>Ascomycota</taxon>
        <taxon>Pezizomycotina</taxon>
        <taxon>Sordariomycetes</taxon>
        <taxon>Xylariomycetidae</taxon>
        <taxon>Amphisphaeriales</taxon>
        <taxon>Apiosporaceae</taxon>
        <taxon>Apiospora</taxon>
    </lineage>
</organism>
<dbReference type="Proteomes" id="UP001444661">
    <property type="component" value="Unassembled WGS sequence"/>
</dbReference>
<protein>
    <recommendedName>
        <fullName evidence="3">F-box domain-containing protein</fullName>
    </recommendedName>
</protein>
<proteinExistence type="predicted"/>
<evidence type="ECO:0000313" key="2">
    <source>
        <dbReference type="Proteomes" id="UP001444661"/>
    </source>
</evidence>
<evidence type="ECO:0000313" key="1">
    <source>
        <dbReference type="EMBL" id="KAK8054794.1"/>
    </source>
</evidence>